<dbReference type="Gene3D" id="2.60.40.10">
    <property type="entry name" value="Immunoglobulins"/>
    <property type="match status" value="1"/>
</dbReference>
<dbReference type="InterPro" id="IPR037524">
    <property type="entry name" value="PA14/GLEYA"/>
</dbReference>
<dbReference type="PANTHER" id="PTHR42732:SF2">
    <property type="entry name" value="BETA-MANNOSIDASE"/>
    <property type="match status" value="1"/>
</dbReference>
<dbReference type="Gene3D" id="2.60.120.260">
    <property type="entry name" value="Galactose-binding domain-like"/>
    <property type="match status" value="2"/>
</dbReference>
<dbReference type="InterPro" id="IPR006103">
    <property type="entry name" value="Glyco_hydro_2_cat"/>
</dbReference>
<dbReference type="CDD" id="cd14254">
    <property type="entry name" value="Dockerin_II"/>
    <property type="match status" value="1"/>
</dbReference>
<dbReference type="Proteomes" id="UP001649230">
    <property type="component" value="Chromosome"/>
</dbReference>
<dbReference type="Pfam" id="PF02368">
    <property type="entry name" value="Big_2"/>
    <property type="match status" value="1"/>
</dbReference>
<organism evidence="6 7">
    <name type="scientific">Paenibacillus hexagrammi</name>
    <dbReference type="NCBI Taxonomy" id="2908839"/>
    <lineage>
        <taxon>Bacteria</taxon>
        <taxon>Bacillati</taxon>
        <taxon>Bacillota</taxon>
        <taxon>Bacilli</taxon>
        <taxon>Bacillales</taxon>
        <taxon>Paenibacillaceae</taxon>
        <taxon>Paenibacillus</taxon>
    </lineage>
</organism>
<name>A0ABY3SQ12_9BACL</name>
<dbReference type="SUPFAM" id="SSF63446">
    <property type="entry name" value="Type I dockerin domain"/>
    <property type="match status" value="1"/>
</dbReference>
<dbReference type="SUPFAM" id="SSF56988">
    <property type="entry name" value="Anthrax protective antigen"/>
    <property type="match status" value="1"/>
</dbReference>
<keyword evidence="3" id="KW-0326">Glycosidase</keyword>
<dbReference type="InterPro" id="IPR018247">
    <property type="entry name" value="EF_Hand_1_Ca_BS"/>
</dbReference>
<keyword evidence="7" id="KW-1185">Reference proteome</keyword>
<dbReference type="SMART" id="SM00635">
    <property type="entry name" value="BID_2"/>
    <property type="match status" value="2"/>
</dbReference>
<dbReference type="InterPro" id="IPR010496">
    <property type="entry name" value="AL/BT2_dom"/>
</dbReference>
<dbReference type="SUPFAM" id="SSF49303">
    <property type="entry name" value="beta-Galactosidase/glucuronidase domain"/>
    <property type="match status" value="1"/>
</dbReference>
<keyword evidence="2" id="KW-0378">Hydrolase</keyword>
<dbReference type="PROSITE" id="PS00448">
    <property type="entry name" value="CLOS_CELLULOSOME_RPT"/>
    <property type="match status" value="1"/>
</dbReference>
<evidence type="ECO:0000256" key="2">
    <source>
        <dbReference type="ARBA" id="ARBA00022801"/>
    </source>
</evidence>
<dbReference type="Gene3D" id="3.90.182.10">
    <property type="entry name" value="Toxin - Anthrax Protective Antigen,domain 1"/>
    <property type="match status" value="1"/>
</dbReference>
<dbReference type="Pfam" id="PF00404">
    <property type="entry name" value="Dockerin_1"/>
    <property type="match status" value="1"/>
</dbReference>
<reference evidence="6 7" key="1">
    <citation type="journal article" date="2024" name="Int. J. Syst. Evol. Microbiol.">
        <title>Paenibacillus hexagrammi sp. nov., a novel bacterium isolated from the gut content of Hexagrammos agrammus.</title>
        <authorList>
            <person name="Jung H.K."/>
            <person name="Kim D.G."/>
            <person name="Zin H."/>
            <person name="Park J."/>
            <person name="Jung H."/>
            <person name="Kim Y.O."/>
            <person name="Kong H.J."/>
            <person name="Kim J.W."/>
            <person name="Kim Y.S."/>
        </authorList>
    </citation>
    <scope>NUCLEOTIDE SEQUENCE [LARGE SCALE GENOMIC DNA]</scope>
    <source>
        <strain evidence="6 7">YPD9-1</strain>
    </source>
</reference>
<feature type="domain" description="Dockerin" evidence="4">
    <location>
        <begin position="1740"/>
        <end position="1804"/>
    </location>
</feature>
<protein>
    <submittedName>
        <fullName evidence="6">PA14 domain-containing protein</fullName>
    </submittedName>
</protein>
<accession>A0ABY3SQ12</accession>
<dbReference type="Gene3D" id="2.60.120.560">
    <property type="entry name" value="Exo-inulinase, domain 1"/>
    <property type="match status" value="1"/>
</dbReference>
<evidence type="ECO:0000313" key="7">
    <source>
        <dbReference type="Proteomes" id="UP001649230"/>
    </source>
</evidence>
<dbReference type="SMART" id="SM00758">
    <property type="entry name" value="PA14"/>
    <property type="match status" value="1"/>
</dbReference>
<dbReference type="Pfam" id="PF07532">
    <property type="entry name" value="Big_4"/>
    <property type="match status" value="1"/>
</dbReference>
<dbReference type="InterPro" id="IPR006104">
    <property type="entry name" value="Glyco_hydro_2_N"/>
</dbReference>
<evidence type="ECO:0000259" key="4">
    <source>
        <dbReference type="PROSITE" id="PS51766"/>
    </source>
</evidence>
<dbReference type="InterPro" id="IPR017853">
    <property type="entry name" value="GH"/>
</dbReference>
<dbReference type="Gene3D" id="1.20.1270.90">
    <property type="entry name" value="AF1782-like"/>
    <property type="match status" value="1"/>
</dbReference>
<dbReference type="Gene3D" id="3.20.20.80">
    <property type="entry name" value="Glycosidases"/>
    <property type="match status" value="1"/>
</dbReference>
<dbReference type="InterPro" id="IPR003343">
    <property type="entry name" value="Big_2"/>
</dbReference>
<comment type="similarity">
    <text evidence="1">Belongs to the glycosyl hydrolase 2 family.</text>
</comment>
<sequence>MVQRKSIGLILLITLLISMFSGIPSFALEEGGGSSPSDVSVILDKSCINLSPGQDGTITATVITEQFSEKGVEATSSDSTIATVTNNDYNATEGKTSIIVKALKAGTATITVLSKADDTKVKTCTITVDPNNFSEDFNDGKLSDWNTYGDSNMVWSASTGALAVNAGGGYKAVNLGTDFDNFIYESDISISGGANNDNAGLIFRVSNPTAGADNLKGYYAGIRNGNTVQIGRFNNNWKELASVYCPINPNTTYRLKVIVNGSRIDVYVDNKLIASANDDMWTHGAIGSRTWNVNAKFDNISVQRIIPVTNIESDKNALTLDAIGEDTLTASVIPESATFKKVHFTSNNPNVTLSNEVYNEANKTTSVTVKALNTGTEAIHAAITATAEDPAAITKVIDVTVNAPKDQGAAYQAKVAAAEAAVVKAEASKNQTDVDYARTLVIVLNDPEKTNLGIRIDAVQEMINSTPVYHGLKGDYYTTTSNESADFKTLVATYADENIDFYNNFTGIFTERVGRSEGVAVRWTGKIEPKYNENYTFYLVGDNGFRLWIDDKLVIDHWVNDYEVPQTSIPVKLTAGTKHNIKLEYFQAIGGADLRLEWSSASQSREIIPPDRFYQPDGSTLAIVSSIDAVTINNSQQYSRPALPAKVTVHYSDGTAKEVFVKWNLSDMSIFNQLGEVTVTGKITGSNVPAVAKVNVVAYTHWEKQQASIMTQWSDEITSSTIPFENDYPRMQMKRSDWLNLNGLWQFQGGSASDAVPVGTNLNREIMVPYPMESALSGVMMHYDRAWYKRTFTVPENWQGKKIQLNFGAVDWEAEVYINGHSMGVHKGGYDSFNYDITPYLKDTGEQELIVRVYDPTDAVGNPRGKQTLNPGGIMYTSTSGIWQTVWMEPVSDESSIDSLQLVPDLDGQRLKITVKTAGAAEGTTVTAVAKDGTAIAGTVSGDANTELYIPIQNPKLWSPENPFLYDLEVRLEKGSTTLDTVESYFGMRKISVETKDGYKKIFLNNKETFLMGPLDQGFWPDGLYTAPTDEALKYDIVKEKELGFNMVRKHIKVEPQRWYYWADKLGIMVWQDMPSENSYVPGGQYVPPLEKTQYEAELKRMVESHYNSPSIILWCVFNENQGQYEPERLVNFVKSLDSTRLINQGSGDPRVGAGDMEDIHSYPPPAYPKSISQVRVNGEYGGIGLKVDGHLWNPSSLFYYTMVNNGEELADVYESYADLLLDFKTNHGLSAAVYTEITDVEIELNGLMTYDRKVMKADASRIREINQNIINKLSSVTEILPTSKTQPKTWKYTTTSPAQEWNSTSFDDTSWSSGSGGFGGGNPPNISIGTAWNTNDIWMRTTFNPGSLTSDDINSLSFNIFYDEDCEIYINGVLAGTATGYTTNYVKLTMNDDGKKAIIPNADNVIAVHVHQTTGGQGIDVGIAKFGLMNSTKSSNADLSDLKVGGTTIPAFHASTTSYAVELPEGTTAVPEVTAEAADIDHATIVVTQPLELPGSAVVSVTAEDGTVKTYTIAFTVIQTQTPGATTASLDGIAQTTPGQTFDLSYALSSSVTNTTYFAQDITVSYDADKLEYINATSLNEQCFVLDQMETPGQVRIITANPGGAAANEALMKLTLMKLTFKAKGLTESASAAVSLSKVIAADGNGMESEIEGGSHTILIKSVDKTALAALILHAQSNHDAAVEGSRNGQYPVGSKALLQAAIDQASAVAANESASQDDVDQAVTVLNTALQTFVSSVNTSTPGDVNGDDRYSVGDLALVAVNYGKDSTDSSWQQIKAMDINGDGVINLLDLAAVASKILNVE</sequence>
<dbReference type="SUPFAM" id="SSF49785">
    <property type="entry name" value="Galactose-binding domain-like"/>
    <property type="match status" value="2"/>
</dbReference>
<dbReference type="InterPro" id="IPR051913">
    <property type="entry name" value="GH2_Domain-Containing"/>
</dbReference>
<dbReference type="Pfam" id="PF07691">
    <property type="entry name" value="PA14"/>
    <property type="match status" value="1"/>
</dbReference>
<dbReference type="InterPro" id="IPR008964">
    <property type="entry name" value="Invasin/intimin_cell_adhesion"/>
</dbReference>
<dbReference type="InterPro" id="IPR002105">
    <property type="entry name" value="Dockerin_1_rpt"/>
</dbReference>
<dbReference type="PROSITE" id="PS51820">
    <property type="entry name" value="PA14"/>
    <property type="match status" value="1"/>
</dbReference>
<dbReference type="SUPFAM" id="SSF49384">
    <property type="entry name" value="Carbohydrate-binding domain"/>
    <property type="match status" value="1"/>
</dbReference>
<dbReference type="Pfam" id="PF02836">
    <property type="entry name" value="Glyco_hydro_2_C"/>
    <property type="match status" value="1"/>
</dbReference>
<dbReference type="InterPro" id="IPR016134">
    <property type="entry name" value="Dockerin_dom"/>
</dbReference>
<dbReference type="InterPro" id="IPR008979">
    <property type="entry name" value="Galactose-bd-like_sf"/>
</dbReference>
<dbReference type="RefSeq" id="WP_235122109.1">
    <property type="nucleotide sequence ID" value="NZ_CP090978.1"/>
</dbReference>
<evidence type="ECO:0000259" key="5">
    <source>
        <dbReference type="PROSITE" id="PS51820"/>
    </source>
</evidence>
<dbReference type="InterPro" id="IPR006102">
    <property type="entry name" value="Ig-like_GH2"/>
</dbReference>
<dbReference type="InterPro" id="IPR036156">
    <property type="entry name" value="Beta-gal/glucu_dom_sf"/>
</dbReference>
<dbReference type="InterPro" id="IPR011081">
    <property type="entry name" value="Big_4"/>
</dbReference>
<evidence type="ECO:0000256" key="1">
    <source>
        <dbReference type="ARBA" id="ARBA00007401"/>
    </source>
</evidence>
<dbReference type="InterPro" id="IPR008965">
    <property type="entry name" value="CBM2/CBM3_carb-bd_dom_sf"/>
</dbReference>
<dbReference type="SUPFAM" id="SSF49373">
    <property type="entry name" value="Invasin/intimin cell-adhesion fragments"/>
    <property type="match status" value="1"/>
</dbReference>
<dbReference type="InterPro" id="IPR013783">
    <property type="entry name" value="Ig-like_fold"/>
</dbReference>
<dbReference type="PROSITE" id="PS00018">
    <property type="entry name" value="EF_HAND_1"/>
    <property type="match status" value="1"/>
</dbReference>
<dbReference type="Pfam" id="PF06439">
    <property type="entry name" value="3keto-disac_hyd"/>
    <property type="match status" value="1"/>
</dbReference>
<dbReference type="Gene3D" id="1.10.1330.10">
    <property type="entry name" value="Dockerin domain"/>
    <property type="match status" value="1"/>
</dbReference>
<dbReference type="SUPFAM" id="SSF51445">
    <property type="entry name" value="(Trans)glycosidases"/>
    <property type="match status" value="1"/>
</dbReference>
<evidence type="ECO:0000256" key="3">
    <source>
        <dbReference type="ARBA" id="ARBA00023295"/>
    </source>
</evidence>
<dbReference type="PANTHER" id="PTHR42732">
    <property type="entry name" value="BETA-GALACTOSIDASE"/>
    <property type="match status" value="1"/>
</dbReference>
<dbReference type="InterPro" id="IPR011658">
    <property type="entry name" value="PA14_dom"/>
</dbReference>
<feature type="domain" description="PA14" evidence="5">
    <location>
        <begin position="467"/>
        <end position="612"/>
    </location>
</feature>
<evidence type="ECO:0000313" key="6">
    <source>
        <dbReference type="EMBL" id="UJF35548.1"/>
    </source>
</evidence>
<dbReference type="InterPro" id="IPR036439">
    <property type="entry name" value="Dockerin_dom_sf"/>
</dbReference>
<dbReference type="Gene3D" id="2.60.40.680">
    <property type="match status" value="1"/>
</dbReference>
<dbReference type="CDD" id="cd08547">
    <property type="entry name" value="Type_II_cohesin"/>
    <property type="match status" value="1"/>
</dbReference>
<dbReference type="PROSITE" id="PS51766">
    <property type="entry name" value="DOCKERIN"/>
    <property type="match status" value="1"/>
</dbReference>
<dbReference type="EMBL" id="CP090978">
    <property type="protein sequence ID" value="UJF35548.1"/>
    <property type="molecule type" value="Genomic_DNA"/>
</dbReference>
<proteinExistence type="inferred from homology"/>
<dbReference type="Gene3D" id="2.60.40.1080">
    <property type="match status" value="2"/>
</dbReference>
<dbReference type="Pfam" id="PF02837">
    <property type="entry name" value="Glyco_hydro_2_N"/>
    <property type="match status" value="1"/>
</dbReference>
<gene>
    <name evidence="6" type="ORF">L0M14_10865</name>
</gene>
<dbReference type="Pfam" id="PF00703">
    <property type="entry name" value="Glyco_hydro_2"/>
    <property type="match status" value="1"/>
</dbReference>